<keyword evidence="1" id="KW-0378">Hydrolase</keyword>
<dbReference type="InterPro" id="IPR029058">
    <property type="entry name" value="AB_hydrolase_fold"/>
</dbReference>
<proteinExistence type="predicted"/>
<dbReference type="Gene3D" id="1.10.287.410">
    <property type="match status" value="1"/>
</dbReference>
<dbReference type="Proteomes" id="UP000012065">
    <property type="component" value="Unassembled WGS sequence"/>
</dbReference>
<keyword evidence="1" id="KW-0645">Protease</keyword>
<sequence length="116" mass="13449">MIEGGLTHPWYQFGATYEWWCGGEKWQIWEKNSTECNNLERDEAIYQYCNKINTDLVCGAAAQFCLEEMIDMIKQSGLNPLDVRSSCDARNGSVACYPEVAWMTKYLSYPDVRREL</sequence>
<reference evidence="1 2" key="1">
    <citation type="journal article" date="2013" name="J. Biotechnol.">
        <title>Establishment and interpretation of the genome sequence of the phytopathogenic fungus Rhizoctonia solani AG1-IB isolate 7/3/14.</title>
        <authorList>
            <person name="Wibberg D.W."/>
            <person name="Jelonek L.J."/>
            <person name="Rupp O.R."/>
            <person name="Hennig M.H."/>
            <person name="Eikmeyer F.E."/>
            <person name="Goesmann A.G."/>
            <person name="Hartmann A.H."/>
            <person name="Borriss R.B."/>
            <person name="Grosch R.G."/>
            <person name="Puehler A.P."/>
            <person name="Schlueter A.S."/>
        </authorList>
    </citation>
    <scope>NUCLEOTIDE SEQUENCE [LARGE SCALE GENOMIC DNA]</scope>
    <source>
        <strain evidence="2">AG1-IB / isolate 7/3/14</strain>
    </source>
</reference>
<evidence type="ECO:0000313" key="2">
    <source>
        <dbReference type="Proteomes" id="UP000012065"/>
    </source>
</evidence>
<comment type="caution">
    <text evidence="1">The sequence shown here is derived from an EMBL/GenBank/DDBJ whole genome shotgun (WGS) entry which is preliminary data.</text>
</comment>
<dbReference type="HOGENOM" id="CLU_2098508_0_0_1"/>
<dbReference type="GO" id="GO:0004185">
    <property type="term" value="F:serine-type carboxypeptidase activity"/>
    <property type="evidence" value="ECO:0007669"/>
    <property type="project" value="UniProtKB-EC"/>
</dbReference>
<keyword evidence="1" id="KW-0121">Carboxypeptidase</keyword>
<name>M5CDB7_THACB</name>
<evidence type="ECO:0000313" key="1">
    <source>
        <dbReference type="EMBL" id="CCO37264.1"/>
    </source>
</evidence>
<organism evidence="1 2">
    <name type="scientific">Thanatephorus cucumeris (strain AG1-IB / isolate 7/3/14)</name>
    <name type="common">Lettuce bottom rot fungus</name>
    <name type="synonym">Rhizoctonia solani</name>
    <dbReference type="NCBI Taxonomy" id="1108050"/>
    <lineage>
        <taxon>Eukaryota</taxon>
        <taxon>Fungi</taxon>
        <taxon>Dikarya</taxon>
        <taxon>Basidiomycota</taxon>
        <taxon>Agaricomycotina</taxon>
        <taxon>Agaricomycetes</taxon>
        <taxon>Cantharellales</taxon>
        <taxon>Ceratobasidiaceae</taxon>
        <taxon>Rhizoctonia</taxon>
        <taxon>Rhizoctonia solani AG-1</taxon>
    </lineage>
</organism>
<accession>M5CDB7</accession>
<gene>
    <name evidence="1" type="ORF">BN14_11419</name>
</gene>
<dbReference type="AlphaFoldDB" id="M5CDB7"/>
<dbReference type="EC" id="3.4.16.5" evidence="1"/>
<dbReference type="SUPFAM" id="SSF53474">
    <property type="entry name" value="alpha/beta-Hydrolases"/>
    <property type="match status" value="1"/>
</dbReference>
<dbReference type="EMBL" id="CAOJ01016971">
    <property type="protein sequence ID" value="CCO37264.1"/>
    <property type="molecule type" value="Genomic_DNA"/>
</dbReference>
<protein>
    <submittedName>
        <fullName evidence="1">Carboxypeptidase C</fullName>
        <ecNumber evidence="1">3.4.16.5</ecNumber>
    </submittedName>
</protein>